<gene>
    <name evidence="2" type="ORF">RJ639_039929</name>
</gene>
<dbReference type="AlphaFoldDB" id="A0AA89B5S5"/>
<dbReference type="InterPro" id="IPR044679">
    <property type="entry name" value="PWWP2-like"/>
</dbReference>
<dbReference type="PANTHER" id="PTHR33697:SF1">
    <property type="entry name" value="TUDOR_PWWP_MBT SUPERFAMILY PROTEIN"/>
    <property type="match status" value="1"/>
</dbReference>
<comment type="caution">
    <text evidence="2">The sequence shown here is derived from an EMBL/GenBank/DDBJ whole genome shotgun (WGS) entry which is preliminary data.</text>
</comment>
<organism evidence="2 3">
    <name type="scientific">Escallonia herrerae</name>
    <dbReference type="NCBI Taxonomy" id="1293975"/>
    <lineage>
        <taxon>Eukaryota</taxon>
        <taxon>Viridiplantae</taxon>
        <taxon>Streptophyta</taxon>
        <taxon>Embryophyta</taxon>
        <taxon>Tracheophyta</taxon>
        <taxon>Spermatophyta</taxon>
        <taxon>Magnoliopsida</taxon>
        <taxon>eudicotyledons</taxon>
        <taxon>Gunneridae</taxon>
        <taxon>Pentapetalae</taxon>
        <taxon>asterids</taxon>
        <taxon>campanulids</taxon>
        <taxon>Escalloniales</taxon>
        <taxon>Escalloniaceae</taxon>
        <taxon>Escallonia</taxon>
    </lineage>
</organism>
<proteinExistence type="predicted"/>
<reference evidence="2" key="1">
    <citation type="submission" date="2022-12" db="EMBL/GenBank/DDBJ databases">
        <title>Draft genome assemblies for two species of Escallonia (Escalloniales).</title>
        <authorList>
            <person name="Chanderbali A."/>
            <person name="Dervinis C."/>
            <person name="Anghel I."/>
            <person name="Soltis D."/>
            <person name="Soltis P."/>
            <person name="Zapata F."/>
        </authorList>
    </citation>
    <scope>NUCLEOTIDE SEQUENCE</scope>
    <source>
        <strain evidence="2">UCBG64.0493</strain>
        <tissue evidence="2">Leaf</tissue>
    </source>
</reference>
<evidence type="ECO:0000313" key="2">
    <source>
        <dbReference type="EMBL" id="KAK3028920.1"/>
    </source>
</evidence>
<protein>
    <submittedName>
        <fullName evidence="2">Uncharacterized protein</fullName>
    </submittedName>
</protein>
<evidence type="ECO:0000313" key="3">
    <source>
        <dbReference type="Proteomes" id="UP001188597"/>
    </source>
</evidence>
<feature type="compositionally biased region" description="Acidic residues" evidence="1">
    <location>
        <begin position="112"/>
        <end position="122"/>
    </location>
</feature>
<dbReference type="PANTHER" id="PTHR33697">
    <property type="entry name" value="T17B22.17 PROTEIN-RELATED"/>
    <property type="match status" value="1"/>
</dbReference>
<evidence type="ECO:0000256" key="1">
    <source>
        <dbReference type="SAM" id="MobiDB-lite"/>
    </source>
</evidence>
<accession>A0AA89B5S5</accession>
<dbReference type="EMBL" id="JAVXUP010000399">
    <property type="protein sequence ID" value="KAK3028920.1"/>
    <property type="molecule type" value="Genomic_DNA"/>
</dbReference>
<dbReference type="Proteomes" id="UP001188597">
    <property type="component" value="Unassembled WGS sequence"/>
</dbReference>
<keyword evidence="3" id="KW-1185">Reference proteome</keyword>
<feature type="region of interest" description="Disordered" evidence="1">
    <location>
        <begin position="80"/>
        <end position="145"/>
    </location>
</feature>
<name>A0AA89B5S5_9ASTE</name>
<feature type="non-terminal residue" evidence="2">
    <location>
        <position position="1"/>
    </location>
</feature>
<sequence>MALKDTSKDKGAVSDSVAALKIRDWYNLDKSKRIKAFRCGEYDACIEKAKAAAANSSRKSVKYARREDAIIHALELESARESKDHPDFCSTMDKPSGEEVVKGSPSTFQHEETEDMAEELSSSEDNSNSAQELSQSGVSFEEPNH</sequence>